<organism evidence="1 2">
    <name type="scientific">Clostridium neonatale</name>
    <dbReference type="NCBI Taxonomy" id="137838"/>
    <lineage>
        <taxon>Bacteria</taxon>
        <taxon>Bacillati</taxon>
        <taxon>Bacillota</taxon>
        <taxon>Clostridia</taxon>
        <taxon>Eubacteriales</taxon>
        <taxon>Clostridiaceae</taxon>
        <taxon>Clostridium</taxon>
    </lineage>
</organism>
<name>A0AA86MJN9_9CLOT</name>
<proteinExistence type="predicted"/>
<evidence type="ECO:0000313" key="1">
    <source>
        <dbReference type="EMBL" id="CAG9706254.1"/>
    </source>
</evidence>
<accession>A0AA86MJN9</accession>
<reference evidence="1" key="1">
    <citation type="submission" date="2021-10" db="EMBL/GenBank/DDBJ databases">
        <authorList>
            <person name="Mesa V."/>
        </authorList>
    </citation>
    <scope>NUCLEOTIDE SEQUENCE</scope>
    <source>
        <strain evidence="1">CC3_PB</strain>
    </source>
</reference>
<dbReference type="Proteomes" id="UP000789738">
    <property type="component" value="Unassembled WGS sequence"/>
</dbReference>
<evidence type="ECO:0000313" key="2">
    <source>
        <dbReference type="Proteomes" id="UP000789738"/>
    </source>
</evidence>
<comment type="caution">
    <text evidence="1">The sequence shown here is derived from an EMBL/GenBank/DDBJ whole genome shotgun (WGS) entry which is preliminary data.</text>
</comment>
<sequence>MKRYKLLDIIKKKSGGVFYDEIRFT</sequence>
<dbReference type="AlphaFoldDB" id="A0AA86MJN9"/>
<dbReference type="EMBL" id="CAKJVE010000004">
    <property type="protein sequence ID" value="CAG9706254.1"/>
    <property type="molecule type" value="Genomic_DNA"/>
</dbReference>
<protein>
    <submittedName>
        <fullName evidence="1">Uncharacterized protein</fullName>
    </submittedName>
</protein>
<gene>
    <name evidence="1" type="ORF">CNEO_42334</name>
</gene>